<gene>
    <name evidence="2" type="ORF">CTI11_26210</name>
</gene>
<dbReference type="PIRSF" id="PIRSF017082">
    <property type="entry name" value="YflP"/>
    <property type="match status" value="1"/>
</dbReference>
<comment type="similarity">
    <text evidence="1">Belongs to the UPF0065 (bug) family.</text>
</comment>
<dbReference type="SUPFAM" id="SSF53850">
    <property type="entry name" value="Periplasmic binding protein-like II"/>
    <property type="match status" value="1"/>
</dbReference>
<accession>A0A2G7SZ73</accession>
<dbReference type="EMBL" id="PEKC01000180">
    <property type="protein sequence ID" value="PII32163.1"/>
    <property type="molecule type" value="Genomic_DNA"/>
</dbReference>
<dbReference type="Pfam" id="PF03401">
    <property type="entry name" value="TctC"/>
    <property type="match status" value="1"/>
</dbReference>
<organism evidence="2">
    <name type="scientific">Chryseobacterium sp. B5</name>
    <dbReference type="NCBI Taxonomy" id="2050562"/>
    <lineage>
        <taxon>Bacteria</taxon>
        <taxon>Pseudomonadati</taxon>
        <taxon>Bacteroidota</taxon>
        <taxon>Flavobacteriia</taxon>
        <taxon>Flavobacteriales</taxon>
        <taxon>Weeksellaceae</taxon>
        <taxon>Chryseobacterium group</taxon>
        <taxon>Chryseobacterium</taxon>
    </lineage>
</organism>
<protein>
    <submittedName>
        <fullName evidence="2">MFS transporter</fullName>
    </submittedName>
</protein>
<dbReference type="InterPro" id="IPR042100">
    <property type="entry name" value="Bug_dom1"/>
</dbReference>
<reference evidence="2" key="1">
    <citation type="submission" date="2017-10" db="EMBL/GenBank/DDBJ databases">
        <title>Chryseobacterium sp. B5 is a hydrocarbonoclastic and plant growth promoting bacterium.</title>
        <authorList>
            <person name="Thijs S."/>
            <person name="Gkorezis P."/>
            <person name="Van Hamme J."/>
        </authorList>
    </citation>
    <scope>NUCLEOTIDE SEQUENCE</scope>
    <source>
        <strain evidence="2">B5</strain>
    </source>
</reference>
<dbReference type="PANTHER" id="PTHR42928">
    <property type="entry name" value="TRICARBOXYLATE-BINDING PROTEIN"/>
    <property type="match status" value="1"/>
</dbReference>
<dbReference type="AlphaFoldDB" id="A0A2G7SZ73"/>
<name>A0A2G7SZ73_9FLAO</name>
<dbReference type="Gene3D" id="3.40.190.10">
    <property type="entry name" value="Periplasmic binding protein-like II"/>
    <property type="match status" value="1"/>
</dbReference>
<sequence>MFPAARVAHAADAWPTRPVRFIVPFPPGGPVGHHARAFTQKLGEIWQQPNLVDNRAGAGGMVGAALAAKEPADGYTLFVGSIHHAVNPALQPKMTYDIERDFAPVSFAAMFPVFLVAHPSVPASNVRELIALAKSGNGLSFGSSGNGGGTHLAGELFNMHAGIKLQHIPYKGSAPAMNDLLGGQVQLMFADAPSALQHIKSGRIKVLGVASRQRSAMLPEVPTIAESGLPEYEAYSWAALFAPARTPPAVPGAHQRRLQHRAARAAVRQRLLTAGAEADPGTQQQMRERLSSELRKWAQVVKVAGIQAD</sequence>
<proteinExistence type="inferred from homology"/>
<evidence type="ECO:0000313" key="2">
    <source>
        <dbReference type="EMBL" id="PII32163.1"/>
    </source>
</evidence>
<dbReference type="Gene3D" id="3.40.190.150">
    <property type="entry name" value="Bordetella uptake gene, domain 1"/>
    <property type="match status" value="1"/>
</dbReference>
<evidence type="ECO:0000256" key="1">
    <source>
        <dbReference type="ARBA" id="ARBA00006987"/>
    </source>
</evidence>
<dbReference type="PANTHER" id="PTHR42928:SF5">
    <property type="entry name" value="BLR1237 PROTEIN"/>
    <property type="match status" value="1"/>
</dbReference>
<comment type="caution">
    <text evidence="2">The sequence shown here is derived from an EMBL/GenBank/DDBJ whole genome shotgun (WGS) entry which is preliminary data.</text>
</comment>
<dbReference type="InterPro" id="IPR005064">
    <property type="entry name" value="BUG"/>
</dbReference>